<dbReference type="Proteomes" id="UP001497472">
    <property type="component" value="Unassembled WGS sequence"/>
</dbReference>
<comment type="caution">
    <text evidence="1">The sequence shown here is derived from an EMBL/GenBank/DDBJ whole genome shotgun (WGS) entry which is preliminary data.</text>
</comment>
<accession>A0AAV1JZ14</accession>
<organism evidence="1 2">
    <name type="scientific">Leptosia nina</name>
    <dbReference type="NCBI Taxonomy" id="320188"/>
    <lineage>
        <taxon>Eukaryota</taxon>
        <taxon>Metazoa</taxon>
        <taxon>Ecdysozoa</taxon>
        <taxon>Arthropoda</taxon>
        <taxon>Hexapoda</taxon>
        <taxon>Insecta</taxon>
        <taxon>Pterygota</taxon>
        <taxon>Neoptera</taxon>
        <taxon>Endopterygota</taxon>
        <taxon>Lepidoptera</taxon>
        <taxon>Glossata</taxon>
        <taxon>Ditrysia</taxon>
        <taxon>Papilionoidea</taxon>
        <taxon>Pieridae</taxon>
        <taxon>Pierinae</taxon>
        <taxon>Leptosia</taxon>
    </lineage>
</organism>
<name>A0AAV1JZ14_9NEOP</name>
<dbReference type="InterPro" id="IPR029034">
    <property type="entry name" value="Cystine-knot_cytokine"/>
</dbReference>
<evidence type="ECO:0008006" key="3">
    <source>
        <dbReference type="Google" id="ProtNLM"/>
    </source>
</evidence>
<dbReference type="AlphaFoldDB" id="A0AAV1JZ14"/>
<keyword evidence="2" id="KW-1185">Reference proteome</keyword>
<dbReference type="SUPFAM" id="SSF57501">
    <property type="entry name" value="Cystine-knot cytokines"/>
    <property type="match status" value="1"/>
</dbReference>
<gene>
    <name evidence="1" type="ORF">LNINA_LOCUS12628</name>
</gene>
<reference evidence="1 2" key="1">
    <citation type="submission" date="2023-11" db="EMBL/GenBank/DDBJ databases">
        <authorList>
            <person name="Okamura Y."/>
        </authorList>
    </citation>
    <scope>NUCLEOTIDE SEQUENCE [LARGE SCALE GENOMIC DNA]</scope>
</reference>
<sequence>MLILQCCLPTVALKKTSNEFMVENKRTHMRQNYFVQSALNDENPDDRYGIAYTAESLNPTSPEELPALIVDYANMIRNDIILLDNSVETRTRKRGNVKVENYNNNGHREVPCNCEQGGITVLKRKKYGDRSMEDLPEDLGKRWVAVKKPITVACFCSADYREQY</sequence>
<proteinExistence type="predicted"/>
<dbReference type="EMBL" id="CAVLEF010000225">
    <property type="protein sequence ID" value="CAK1553658.1"/>
    <property type="molecule type" value="Genomic_DNA"/>
</dbReference>
<evidence type="ECO:0000313" key="1">
    <source>
        <dbReference type="EMBL" id="CAK1553658.1"/>
    </source>
</evidence>
<protein>
    <recommendedName>
        <fullName evidence="3">Prothoracicotropic hormone</fullName>
    </recommendedName>
</protein>
<evidence type="ECO:0000313" key="2">
    <source>
        <dbReference type="Proteomes" id="UP001497472"/>
    </source>
</evidence>